<name>A0AA49JTD9_9BACT</name>
<evidence type="ECO:0000256" key="1">
    <source>
        <dbReference type="ARBA" id="ARBA00022722"/>
    </source>
</evidence>
<dbReference type="InterPro" id="IPR011335">
    <property type="entry name" value="Restrct_endonuc-II-like"/>
</dbReference>
<dbReference type="EC" id="3.1.-.-" evidence="6"/>
<comment type="similarity">
    <text evidence="6">Belongs to the vsr family.</text>
</comment>
<keyword evidence="5 6" id="KW-0234">DNA repair</keyword>
<dbReference type="NCBIfam" id="TIGR00632">
    <property type="entry name" value="vsr"/>
    <property type="match status" value="1"/>
</dbReference>
<evidence type="ECO:0000256" key="6">
    <source>
        <dbReference type="PIRNR" id="PIRNR018267"/>
    </source>
</evidence>
<dbReference type="CDD" id="cd00221">
    <property type="entry name" value="Vsr"/>
    <property type="match status" value="1"/>
</dbReference>
<evidence type="ECO:0000256" key="5">
    <source>
        <dbReference type="ARBA" id="ARBA00023204"/>
    </source>
</evidence>
<evidence type="ECO:0000256" key="4">
    <source>
        <dbReference type="ARBA" id="ARBA00022801"/>
    </source>
</evidence>
<dbReference type="EMBL" id="CP130612">
    <property type="protein sequence ID" value="WKW11537.1"/>
    <property type="molecule type" value="Genomic_DNA"/>
</dbReference>
<evidence type="ECO:0000256" key="3">
    <source>
        <dbReference type="ARBA" id="ARBA00022763"/>
    </source>
</evidence>
<protein>
    <recommendedName>
        <fullName evidence="6">Very short patch repair endonuclease</fullName>
        <ecNumber evidence="6">3.1.-.-</ecNumber>
    </recommendedName>
</protein>
<dbReference type="PIRSF" id="PIRSF018267">
    <property type="entry name" value="VSR_endonuc"/>
    <property type="match status" value="1"/>
</dbReference>
<keyword evidence="2 6" id="KW-0255">Endonuclease</keyword>
<gene>
    <name evidence="7" type="ORF">Strain138_000792</name>
    <name evidence="8" type="ORF">Strain318_000792</name>
</gene>
<dbReference type="Proteomes" id="UP001229955">
    <property type="component" value="Chromosome"/>
</dbReference>
<dbReference type="AlphaFoldDB" id="A0AA49JTD9"/>
<dbReference type="GO" id="GO:0004519">
    <property type="term" value="F:endonuclease activity"/>
    <property type="evidence" value="ECO:0007669"/>
    <property type="project" value="UniProtKB-KW"/>
</dbReference>
<keyword evidence="4 6" id="KW-0378">Hydrolase</keyword>
<dbReference type="Pfam" id="PF03852">
    <property type="entry name" value="Vsr"/>
    <property type="match status" value="1"/>
</dbReference>
<sequence>MPRVSAVRSRIMAAIRGKDTKPELQVRRAIHAAGLRFRLHHRDLPGRPDIVLGGIKTVVFVHGCFWHAHSCQTSKPKTRAAFWQRKFEANRARDRRVRYFLKAAGWHVHVIWECELKREAPLRRLVRVLQQRRRAIR</sequence>
<reference evidence="7" key="1">
    <citation type="submission" date="2023-07" db="EMBL/GenBank/DDBJ databases">
        <authorList>
            <person name="Haufschild T."/>
            <person name="Kallscheuer N."/>
            <person name="Hammer J."/>
            <person name="Kohn T."/>
            <person name="Kabuu M."/>
            <person name="Jogler M."/>
            <person name="Wohfarth N."/>
            <person name="Heuer A."/>
            <person name="Rohde M."/>
            <person name="van Teeseling M.C.F."/>
            <person name="Jogler C."/>
        </authorList>
    </citation>
    <scope>NUCLEOTIDE SEQUENCE</scope>
    <source>
        <strain evidence="7">Strain 138</strain>
        <strain evidence="8">Strain 318</strain>
    </source>
</reference>
<keyword evidence="9" id="KW-1185">Reference proteome</keyword>
<evidence type="ECO:0000313" key="7">
    <source>
        <dbReference type="EMBL" id="WKW11537.1"/>
    </source>
</evidence>
<keyword evidence="1 6" id="KW-0540">Nuclease</keyword>
<keyword evidence="3 6" id="KW-0227">DNA damage</keyword>
<dbReference type="KEGG" id="pspc:Strain318_000792"/>
<evidence type="ECO:0000313" key="9">
    <source>
        <dbReference type="Proteomes" id="UP001229955"/>
    </source>
</evidence>
<dbReference type="InterPro" id="IPR004603">
    <property type="entry name" value="DNA_mismatch_endonuc_vsr"/>
</dbReference>
<proteinExistence type="inferred from homology"/>
<dbReference type="GO" id="GO:0006298">
    <property type="term" value="P:mismatch repair"/>
    <property type="evidence" value="ECO:0007669"/>
    <property type="project" value="UniProtKB-UniRule"/>
</dbReference>
<accession>A0AA49JZ46</accession>
<dbReference type="Gene3D" id="3.40.960.10">
    <property type="entry name" value="VSR Endonuclease"/>
    <property type="match status" value="1"/>
</dbReference>
<dbReference type="REBASE" id="743552">
    <property type="entry name" value="V.Gba318ORF791P"/>
</dbReference>
<dbReference type="GO" id="GO:0016787">
    <property type="term" value="F:hydrolase activity"/>
    <property type="evidence" value="ECO:0007669"/>
    <property type="project" value="UniProtKB-KW"/>
</dbReference>
<organism evidence="7">
    <name type="scientific">Pseudogemmatithrix spongiicola</name>
    <dbReference type="NCBI Taxonomy" id="3062599"/>
    <lineage>
        <taxon>Bacteria</taxon>
        <taxon>Pseudomonadati</taxon>
        <taxon>Gemmatimonadota</taxon>
        <taxon>Gemmatimonadia</taxon>
        <taxon>Gemmatimonadales</taxon>
        <taxon>Gemmatimonadaceae</taxon>
        <taxon>Pseudogemmatithrix</taxon>
    </lineage>
</organism>
<dbReference type="REBASE" id="743555">
    <property type="entry name" value="V.Gba138ORF791P"/>
</dbReference>
<evidence type="ECO:0000256" key="2">
    <source>
        <dbReference type="ARBA" id="ARBA00022759"/>
    </source>
</evidence>
<dbReference type="SUPFAM" id="SSF52980">
    <property type="entry name" value="Restriction endonuclease-like"/>
    <property type="match status" value="1"/>
</dbReference>
<comment type="function">
    <text evidence="6">May nick specific sequences that contain T:G mispairs resulting from m5C-deamination.</text>
</comment>
<accession>A0AA49JTD9</accession>
<dbReference type="EMBL" id="CP130613">
    <property type="protein sequence ID" value="WKW14447.1"/>
    <property type="molecule type" value="Genomic_DNA"/>
</dbReference>
<evidence type="ECO:0000313" key="8">
    <source>
        <dbReference type="EMBL" id="WKW14447.1"/>
    </source>
</evidence>
<dbReference type="RefSeq" id="WP_367887236.1">
    <property type="nucleotide sequence ID" value="NZ_CP130612.1"/>
</dbReference>